<dbReference type="AlphaFoldDB" id="A0A8B1NFE8"/>
<evidence type="ECO:0000313" key="8">
    <source>
        <dbReference type="EMBL" id="QTZ93669.1"/>
    </source>
</evidence>
<dbReference type="InterPro" id="IPR001098">
    <property type="entry name" value="DNA-dir_DNA_pol_A_palm_dom"/>
</dbReference>
<dbReference type="GO" id="GO:0006261">
    <property type="term" value="P:DNA-templated DNA replication"/>
    <property type="evidence" value="ECO:0007669"/>
    <property type="project" value="InterPro"/>
</dbReference>
<evidence type="ECO:0000256" key="1">
    <source>
        <dbReference type="ARBA" id="ARBA00007705"/>
    </source>
</evidence>
<dbReference type="SMART" id="SM00482">
    <property type="entry name" value="POLAc"/>
    <property type="match status" value="1"/>
</dbReference>
<dbReference type="SMART" id="SM00474">
    <property type="entry name" value="35EXOc"/>
    <property type="match status" value="1"/>
</dbReference>
<dbReference type="PRINTS" id="PR00868">
    <property type="entry name" value="DNAPOLI"/>
</dbReference>
<dbReference type="PANTHER" id="PTHR10133">
    <property type="entry name" value="DNA POLYMERASE I"/>
    <property type="match status" value="1"/>
</dbReference>
<dbReference type="Gene3D" id="3.30.420.10">
    <property type="entry name" value="Ribonuclease H-like superfamily/Ribonuclease H"/>
    <property type="match status" value="1"/>
</dbReference>
<sequence length="652" mass="71993">MPRHRPAPHGCWRLAPYRGETLRTYRHQIAGTETTIHAVETQEDGQEAVQWLKRNNPRSLALDTETSGLDIYSPDHQLRTVQFGTGDTAWVIPVERGPYFHALAREVVIKAPELLIHNAAYDLLVLDRHGVAPLEELAPKVVDTKILAHLCDSRQDYEGGVGISLKPLAAHYVDPTAPDTQAGLKSAFRAYGLTEHTGWSGIPYEDETYQRYAGLDVLITFRLHPKLYAEMHRLTIPDRLVEFEHRLMAICARMQRTGMRLDVEYTRGLVDRLERDAEHHARRAARYGVQNVNSTAQVASALVGMGETLTEVTASGALRVDKAVLLDLADLDDQWNPRASRRPNPLAGAVLHAKRASRWRTSYALAMLEGRDANDRVHPSINTLGARTARASVSGPPLQQLPSRDWTIRRAIIAESGHAYFSVDQSSVELVVLAALSQEPRMCAAIKEGRNLHDFTAMLMFGDQFTKAQRNLAKVAGLGTSYQGGPAALARQTGLPVAVMRDTLDRYARAYPGIKRWARAMQRQALANGCEVRTPSGRRLVLDRDKLFRVVAYLCQSTARDTMGQALLDLDDKGLTAHLNLWVHDEVLGTAPTADAAGIANEVAETVRMSLFGVPIDAGTDVYGPTWAGGYGLPEEWRVPASKTDAVSAKLV</sequence>
<protein>
    <recommendedName>
        <fullName evidence="3">DNA polymerase I</fullName>
        <ecNumber evidence="2">2.7.7.7</ecNumber>
    </recommendedName>
</protein>
<comment type="similarity">
    <text evidence="1">Belongs to the DNA polymerase type-A family.</text>
</comment>
<dbReference type="GO" id="GO:0003677">
    <property type="term" value="F:DNA binding"/>
    <property type="evidence" value="ECO:0007669"/>
    <property type="project" value="InterPro"/>
</dbReference>
<evidence type="ECO:0000256" key="3">
    <source>
        <dbReference type="ARBA" id="ARBA00020311"/>
    </source>
</evidence>
<dbReference type="EMBL" id="CP072931">
    <property type="protein sequence ID" value="QTZ93669.1"/>
    <property type="molecule type" value="Genomic_DNA"/>
</dbReference>
<feature type="domain" description="3'-5' exonuclease" evidence="6">
    <location>
        <begin position="36"/>
        <end position="232"/>
    </location>
</feature>
<dbReference type="Proteomes" id="UP000009036">
    <property type="component" value="Chromosome"/>
</dbReference>
<comment type="catalytic activity">
    <reaction evidence="5">
        <text>DNA(n) + a 2'-deoxyribonucleoside 5'-triphosphate = DNA(n+1) + diphosphate</text>
        <dbReference type="Rhea" id="RHEA:22508"/>
        <dbReference type="Rhea" id="RHEA-COMP:17339"/>
        <dbReference type="Rhea" id="RHEA-COMP:17340"/>
        <dbReference type="ChEBI" id="CHEBI:33019"/>
        <dbReference type="ChEBI" id="CHEBI:61560"/>
        <dbReference type="ChEBI" id="CHEBI:173112"/>
        <dbReference type="EC" id="2.7.7.7"/>
    </reaction>
</comment>
<dbReference type="KEGG" id="sauh:SU9_021265"/>
<dbReference type="InterPro" id="IPR002562">
    <property type="entry name" value="3'-5'_exonuclease_dom"/>
</dbReference>
<dbReference type="Pfam" id="PF01612">
    <property type="entry name" value="DNA_pol_A_exo1"/>
    <property type="match status" value="1"/>
</dbReference>
<dbReference type="GO" id="GO:0003887">
    <property type="term" value="F:DNA-directed DNA polymerase activity"/>
    <property type="evidence" value="ECO:0007669"/>
    <property type="project" value="UniProtKB-EC"/>
</dbReference>
<evidence type="ECO:0000259" key="6">
    <source>
        <dbReference type="SMART" id="SM00474"/>
    </source>
</evidence>
<evidence type="ECO:0000256" key="5">
    <source>
        <dbReference type="ARBA" id="ARBA00049244"/>
    </source>
</evidence>
<dbReference type="OrthoDB" id="5196455at2"/>
<organism evidence="8 9">
    <name type="scientific">Streptomyces auratus AGR0001</name>
    <dbReference type="NCBI Taxonomy" id="1160718"/>
    <lineage>
        <taxon>Bacteria</taxon>
        <taxon>Bacillati</taxon>
        <taxon>Actinomycetota</taxon>
        <taxon>Actinomycetes</taxon>
        <taxon>Kitasatosporales</taxon>
        <taxon>Streptomycetaceae</taxon>
        <taxon>Streptomyces</taxon>
    </lineage>
</organism>
<dbReference type="GO" id="GO:0008408">
    <property type="term" value="F:3'-5' exonuclease activity"/>
    <property type="evidence" value="ECO:0007669"/>
    <property type="project" value="InterPro"/>
</dbReference>
<dbReference type="GO" id="GO:0006302">
    <property type="term" value="P:double-strand break repair"/>
    <property type="evidence" value="ECO:0007669"/>
    <property type="project" value="TreeGrafter"/>
</dbReference>
<feature type="domain" description="DNA-directed DNA polymerase family A palm" evidence="7">
    <location>
        <begin position="405"/>
        <end position="595"/>
    </location>
</feature>
<evidence type="ECO:0000256" key="4">
    <source>
        <dbReference type="ARBA" id="ARBA00022705"/>
    </source>
</evidence>
<dbReference type="SUPFAM" id="SSF53098">
    <property type="entry name" value="Ribonuclease H-like"/>
    <property type="match status" value="1"/>
</dbReference>
<proteinExistence type="inferred from homology"/>
<dbReference type="InterPro" id="IPR012337">
    <property type="entry name" value="RNaseH-like_sf"/>
</dbReference>
<gene>
    <name evidence="8" type="ORF">SU9_021265</name>
</gene>
<accession>A0A8B1NFE8</accession>
<reference evidence="8" key="2">
    <citation type="submission" date="2021-04" db="EMBL/GenBank/DDBJ databases">
        <authorList>
            <person name="Wen M.-L."/>
            <person name="Han X.-L."/>
            <person name="Xiong J."/>
        </authorList>
    </citation>
    <scope>NUCLEOTIDE SEQUENCE</scope>
    <source>
        <strain evidence="8">AGR0001</strain>
    </source>
</reference>
<dbReference type="InterPro" id="IPR036397">
    <property type="entry name" value="RNaseH_sf"/>
</dbReference>
<evidence type="ECO:0000256" key="2">
    <source>
        <dbReference type="ARBA" id="ARBA00012417"/>
    </source>
</evidence>
<dbReference type="InterPro" id="IPR043502">
    <property type="entry name" value="DNA/RNA_pol_sf"/>
</dbReference>
<keyword evidence="4" id="KW-0235">DNA replication</keyword>
<name>A0A8B1NFE8_9ACTN</name>
<evidence type="ECO:0000313" key="9">
    <source>
        <dbReference type="Proteomes" id="UP000009036"/>
    </source>
</evidence>
<dbReference type="Gene3D" id="1.10.150.20">
    <property type="entry name" value="5' to 3' exonuclease, C-terminal subdomain"/>
    <property type="match status" value="1"/>
</dbReference>
<dbReference type="Gene3D" id="3.30.70.370">
    <property type="match status" value="1"/>
</dbReference>
<dbReference type="EC" id="2.7.7.7" evidence="2"/>
<dbReference type="SUPFAM" id="SSF56672">
    <property type="entry name" value="DNA/RNA polymerases"/>
    <property type="match status" value="1"/>
</dbReference>
<evidence type="ECO:0000259" key="7">
    <source>
        <dbReference type="SMART" id="SM00482"/>
    </source>
</evidence>
<dbReference type="Pfam" id="PF00476">
    <property type="entry name" value="DNA_pol_A"/>
    <property type="match status" value="1"/>
</dbReference>
<dbReference type="InterPro" id="IPR002298">
    <property type="entry name" value="DNA_polymerase_A"/>
</dbReference>
<dbReference type="PANTHER" id="PTHR10133:SF27">
    <property type="entry name" value="DNA POLYMERASE NU"/>
    <property type="match status" value="1"/>
</dbReference>
<keyword evidence="9" id="KW-1185">Reference proteome</keyword>
<reference evidence="8" key="1">
    <citation type="journal article" date="2012" name="J. Bacteriol.">
        <title>Genome Sequence of Streptomyces auratus Strain AGR0001, a Phoslactomycin-Producing Actinomycete.</title>
        <authorList>
            <person name="Han X."/>
            <person name="Li M."/>
            <person name="Ding Z."/>
            <person name="Zhao J."/>
            <person name="Ji K."/>
            <person name="Wen M."/>
            <person name="Lu T."/>
        </authorList>
    </citation>
    <scope>NUCLEOTIDE SEQUENCE</scope>
    <source>
        <strain evidence="8">AGR0001</strain>
    </source>
</reference>